<dbReference type="InterPro" id="IPR012292">
    <property type="entry name" value="Globin/Proto"/>
</dbReference>
<dbReference type="InterPro" id="IPR009050">
    <property type="entry name" value="Globin-like_sf"/>
</dbReference>
<protein>
    <submittedName>
        <fullName evidence="5">Chemotaxis protein</fullName>
    </submittedName>
</protein>
<dbReference type="AlphaFoldDB" id="A0A2N0Z411"/>
<dbReference type="PANTHER" id="PTHR32089:SF118">
    <property type="entry name" value="HEME-BASED AEROTACTIC TRANSDUCER HEMAT"/>
    <property type="match status" value="1"/>
</dbReference>
<dbReference type="SUPFAM" id="SSF46458">
    <property type="entry name" value="Globin-like"/>
    <property type="match status" value="1"/>
</dbReference>
<dbReference type="RefSeq" id="WP_101176565.1">
    <property type="nucleotide sequence ID" value="NZ_PISE01000015.1"/>
</dbReference>
<dbReference type="Gene3D" id="1.10.287.950">
    <property type="entry name" value="Methyl-accepting chemotaxis protein"/>
    <property type="match status" value="1"/>
</dbReference>
<dbReference type="Proteomes" id="UP000233375">
    <property type="component" value="Unassembled WGS sequence"/>
</dbReference>
<dbReference type="InterPro" id="IPR044398">
    <property type="entry name" value="Globin-sensor_dom"/>
</dbReference>
<dbReference type="GO" id="GO:0006935">
    <property type="term" value="P:chemotaxis"/>
    <property type="evidence" value="ECO:0007669"/>
    <property type="project" value="InterPro"/>
</dbReference>
<dbReference type="CDD" id="cd01068">
    <property type="entry name" value="globin_sensor"/>
    <property type="match status" value="1"/>
</dbReference>
<evidence type="ECO:0000256" key="2">
    <source>
        <dbReference type="ARBA" id="ARBA00029447"/>
    </source>
</evidence>
<sequence length="441" mass="50076">MGLQEFFKWNKGTEQISLIEQAKSLNGNISISSKNELHWQLQIINLTEKDLRMVKVIKPIVEKNIDWVTEEFYGNITKQPNLLAIIEKHSSVDRLKKTLKVHIIELFNGDINEEFLEKRKRIAQVHVRIGLETKWYMSAFQDLFNSLIKLVENIFADRNDVVMAIMVIGKLINFEEQIVLEAYEEENKKIHAVYERQKDDFIKEVSITAEGLAAIANATSLSINQLNVQSDNMVSLAQVSLDLANQSEQYSEEGKLQLDAQSRNMEDIDESMSAIKRDSQNLQQISEQIIEVIQIVSNIASQTNLLSLNASIEAARAGEHGKGFAVVANEIRKLSDQTKQSTENVAKLIGETNQQVMNVAVSLDKVNTLVAQGMKGMCDTDKYFAEILRAMVETKDQNKRMEKEIQNIAIGIKDIDDMSTKVALSTEELNQVSERFQQRLN</sequence>
<dbReference type="Pfam" id="PF00015">
    <property type="entry name" value="MCPsignal"/>
    <property type="match status" value="1"/>
</dbReference>
<dbReference type="PRINTS" id="PR00260">
    <property type="entry name" value="CHEMTRNSDUCR"/>
</dbReference>
<proteinExistence type="inferred from homology"/>
<feature type="domain" description="Methyl-accepting transducer" evidence="4">
    <location>
        <begin position="202"/>
        <end position="437"/>
    </location>
</feature>
<accession>A0A2N0Z411</accession>
<evidence type="ECO:0000259" key="4">
    <source>
        <dbReference type="PROSITE" id="PS50111"/>
    </source>
</evidence>
<dbReference type="Pfam" id="PF11563">
    <property type="entry name" value="Protoglobin"/>
    <property type="match status" value="1"/>
</dbReference>
<dbReference type="SUPFAM" id="SSF58104">
    <property type="entry name" value="Methyl-accepting chemotaxis protein (MCP) signaling domain"/>
    <property type="match status" value="1"/>
</dbReference>
<keyword evidence="6" id="KW-1185">Reference proteome</keyword>
<dbReference type="GO" id="GO:0020037">
    <property type="term" value="F:heme binding"/>
    <property type="evidence" value="ECO:0007669"/>
    <property type="project" value="InterPro"/>
</dbReference>
<evidence type="ECO:0000256" key="1">
    <source>
        <dbReference type="ARBA" id="ARBA00023224"/>
    </source>
</evidence>
<gene>
    <name evidence="5" type="ORF">CWS01_07445</name>
</gene>
<dbReference type="GO" id="GO:0007165">
    <property type="term" value="P:signal transduction"/>
    <property type="evidence" value="ECO:0007669"/>
    <property type="project" value="UniProtKB-KW"/>
</dbReference>
<dbReference type="PANTHER" id="PTHR32089">
    <property type="entry name" value="METHYL-ACCEPTING CHEMOTAXIS PROTEIN MCPB"/>
    <property type="match status" value="1"/>
</dbReference>
<name>A0A2N0Z411_9BACI</name>
<dbReference type="OrthoDB" id="266313at2"/>
<dbReference type="GO" id="GO:0019825">
    <property type="term" value="F:oxygen binding"/>
    <property type="evidence" value="ECO:0007669"/>
    <property type="project" value="InterPro"/>
</dbReference>
<dbReference type="GO" id="GO:0004888">
    <property type="term" value="F:transmembrane signaling receptor activity"/>
    <property type="evidence" value="ECO:0007669"/>
    <property type="project" value="InterPro"/>
</dbReference>
<comment type="caution">
    <text evidence="5">The sequence shown here is derived from an EMBL/GenBank/DDBJ whole genome shotgun (WGS) entry which is preliminary data.</text>
</comment>
<evidence type="ECO:0000313" key="6">
    <source>
        <dbReference type="Proteomes" id="UP000233375"/>
    </source>
</evidence>
<comment type="similarity">
    <text evidence="2">Belongs to the methyl-accepting chemotaxis (MCP) protein family.</text>
</comment>
<dbReference type="InterPro" id="IPR004090">
    <property type="entry name" value="Chemotax_Me-accpt_rcpt"/>
</dbReference>
<dbReference type="EMBL" id="PISE01000015">
    <property type="protein sequence ID" value="PKG24219.1"/>
    <property type="molecule type" value="Genomic_DNA"/>
</dbReference>
<dbReference type="SMART" id="SM00283">
    <property type="entry name" value="MA"/>
    <property type="match status" value="1"/>
</dbReference>
<evidence type="ECO:0000313" key="5">
    <source>
        <dbReference type="EMBL" id="PKG24219.1"/>
    </source>
</evidence>
<organism evidence="5 6">
    <name type="scientific">Niallia nealsonii</name>
    <dbReference type="NCBI Taxonomy" id="115979"/>
    <lineage>
        <taxon>Bacteria</taxon>
        <taxon>Bacillati</taxon>
        <taxon>Bacillota</taxon>
        <taxon>Bacilli</taxon>
        <taxon>Bacillales</taxon>
        <taxon>Bacillaceae</taxon>
        <taxon>Niallia</taxon>
    </lineage>
</organism>
<dbReference type="InterPro" id="IPR004089">
    <property type="entry name" value="MCPsignal_dom"/>
</dbReference>
<keyword evidence="1 3" id="KW-0807">Transducer</keyword>
<evidence type="ECO:0000256" key="3">
    <source>
        <dbReference type="PROSITE-ProRule" id="PRU00284"/>
    </source>
</evidence>
<dbReference type="Gene3D" id="1.10.490.10">
    <property type="entry name" value="Globins"/>
    <property type="match status" value="1"/>
</dbReference>
<dbReference type="InterPro" id="IPR039379">
    <property type="entry name" value="Protoglobin_sensor_dom"/>
</dbReference>
<reference evidence="5 6" key="1">
    <citation type="journal article" date="2003" name="Int. J. Syst. Evol. Microbiol.">
        <title>Bacillus nealsonii sp. nov., isolated from a spacecraft-assembly facility, whose spores are gamma-radiation resistant.</title>
        <authorList>
            <person name="Venkateswaran K."/>
            <person name="Kempf M."/>
            <person name="Chen F."/>
            <person name="Satomi M."/>
            <person name="Nicholson W."/>
            <person name="Kern R."/>
        </authorList>
    </citation>
    <scope>NUCLEOTIDE SEQUENCE [LARGE SCALE GENOMIC DNA]</scope>
    <source>
        <strain evidence="5 6">FO-92</strain>
    </source>
</reference>
<dbReference type="PROSITE" id="PS50111">
    <property type="entry name" value="CHEMOTAXIS_TRANSDUC_2"/>
    <property type="match status" value="1"/>
</dbReference>
<dbReference type="GO" id="GO:0016020">
    <property type="term" value="C:membrane"/>
    <property type="evidence" value="ECO:0007669"/>
    <property type="project" value="InterPro"/>
</dbReference>